<dbReference type="SUPFAM" id="SSF55785">
    <property type="entry name" value="PYP-like sensor domain (PAS domain)"/>
    <property type="match status" value="1"/>
</dbReference>
<keyword evidence="9" id="KW-0902">Two-component regulatory system</keyword>
<dbReference type="InterPro" id="IPR011006">
    <property type="entry name" value="CheY-like_superfamily"/>
</dbReference>
<evidence type="ECO:0000259" key="15">
    <source>
        <dbReference type="PROSITE" id="PS50885"/>
    </source>
</evidence>
<evidence type="ECO:0000256" key="9">
    <source>
        <dbReference type="ARBA" id="ARBA00023012"/>
    </source>
</evidence>
<reference evidence="17" key="1">
    <citation type="submission" date="2015-11" db="EMBL/GenBank/DDBJ databases">
        <authorList>
            <person name="Varghese N."/>
        </authorList>
    </citation>
    <scope>NUCLEOTIDE SEQUENCE [LARGE SCALE GENOMIC DNA]</scope>
    <source>
        <strain evidence="17">JGI-23</strain>
    </source>
</reference>
<dbReference type="PRINTS" id="PR00344">
    <property type="entry name" value="BCTRLSENSOR"/>
</dbReference>
<comment type="catalytic activity">
    <reaction evidence="1">
        <text>ATP + protein L-histidine = ADP + protein N-phospho-L-histidine.</text>
        <dbReference type="EC" id="2.7.13.3"/>
    </reaction>
</comment>
<evidence type="ECO:0000259" key="13">
    <source>
        <dbReference type="PROSITE" id="PS50110"/>
    </source>
</evidence>
<gene>
    <name evidence="16" type="ORF">JGI23_00882</name>
</gene>
<dbReference type="Pfam" id="PF02518">
    <property type="entry name" value="HATPase_c"/>
    <property type="match status" value="1"/>
</dbReference>
<dbReference type="CDD" id="cd00130">
    <property type="entry name" value="PAS"/>
    <property type="match status" value="1"/>
</dbReference>
<keyword evidence="5" id="KW-0808">Transferase</keyword>
<evidence type="ECO:0000256" key="1">
    <source>
        <dbReference type="ARBA" id="ARBA00000085"/>
    </source>
</evidence>
<dbReference type="InterPro" id="IPR003660">
    <property type="entry name" value="HAMP_dom"/>
</dbReference>
<dbReference type="Pfam" id="PF00672">
    <property type="entry name" value="HAMP"/>
    <property type="match status" value="1"/>
</dbReference>
<evidence type="ECO:0000313" key="16">
    <source>
        <dbReference type="EMBL" id="CUT00542.1"/>
    </source>
</evidence>
<dbReference type="InterPro" id="IPR003661">
    <property type="entry name" value="HisK_dim/P_dom"/>
</dbReference>
<dbReference type="Gene3D" id="3.40.50.2300">
    <property type="match status" value="1"/>
</dbReference>
<dbReference type="InterPro" id="IPR003018">
    <property type="entry name" value="GAF"/>
</dbReference>
<evidence type="ECO:0000256" key="2">
    <source>
        <dbReference type="ARBA" id="ARBA00004370"/>
    </source>
</evidence>
<evidence type="ECO:0000256" key="10">
    <source>
        <dbReference type="PROSITE-ProRule" id="PRU00169"/>
    </source>
</evidence>
<dbReference type="SMART" id="SM00065">
    <property type="entry name" value="GAF"/>
    <property type="match status" value="2"/>
</dbReference>
<evidence type="ECO:0000256" key="5">
    <source>
        <dbReference type="ARBA" id="ARBA00022679"/>
    </source>
</evidence>
<feature type="transmembrane region" description="Helical" evidence="11">
    <location>
        <begin position="155"/>
        <end position="176"/>
    </location>
</feature>
<dbReference type="AlphaFoldDB" id="A0A0P1MWY8"/>
<dbReference type="EC" id="2.7.13.3" evidence="3"/>
<dbReference type="GO" id="GO:0006355">
    <property type="term" value="P:regulation of DNA-templated transcription"/>
    <property type="evidence" value="ECO:0007669"/>
    <property type="project" value="InterPro"/>
</dbReference>
<comment type="subcellular location">
    <subcellularLocation>
        <location evidence="2">Membrane</location>
    </subcellularLocation>
</comment>
<dbReference type="Proteomes" id="UP000199197">
    <property type="component" value="Unassembled WGS sequence"/>
</dbReference>
<evidence type="ECO:0000256" key="4">
    <source>
        <dbReference type="ARBA" id="ARBA00022553"/>
    </source>
</evidence>
<dbReference type="PROSITE" id="PS50109">
    <property type="entry name" value="HIS_KIN"/>
    <property type="match status" value="1"/>
</dbReference>
<dbReference type="NCBIfam" id="TIGR00229">
    <property type="entry name" value="sensory_box"/>
    <property type="match status" value="1"/>
</dbReference>
<protein>
    <recommendedName>
        <fullName evidence="3">histidine kinase</fullName>
        <ecNumber evidence="3">2.7.13.3</ecNumber>
    </recommendedName>
</protein>
<dbReference type="Gene3D" id="3.30.450.20">
    <property type="entry name" value="PAS domain"/>
    <property type="match status" value="1"/>
</dbReference>
<dbReference type="Gene3D" id="3.30.450.40">
    <property type="match status" value="2"/>
</dbReference>
<dbReference type="InterPro" id="IPR035965">
    <property type="entry name" value="PAS-like_dom_sf"/>
</dbReference>
<keyword evidence="17" id="KW-1185">Reference proteome</keyword>
<feature type="domain" description="HAMP" evidence="15">
    <location>
        <begin position="178"/>
        <end position="230"/>
    </location>
</feature>
<dbReference type="GO" id="GO:0016020">
    <property type="term" value="C:membrane"/>
    <property type="evidence" value="ECO:0007669"/>
    <property type="project" value="UniProtKB-SubCell"/>
</dbReference>
<dbReference type="InterPro" id="IPR003594">
    <property type="entry name" value="HATPase_dom"/>
</dbReference>
<dbReference type="Pfam" id="PF00989">
    <property type="entry name" value="PAS"/>
    <property type="match status" value="1"/>
</dbReference>
<dbReference type="Gene3D" id="3.30.565.10">
    <property type="entry name" value="Histidine kinase-like ATPase, C-terminal domain"/>
    <property type="match status" value="1"/>
</dbReference>
<evidence type="ECO:0000313" key="17">
    <source>
        <dbReference type="Proteomes" id="UP000199197"/>
    </source>
</evidence>
<dbReference type="SMART" id="SM00387">
    <property type="entry name" value="HATPase_c"/>
    <property type="match status" value="1"/>
</dbReference>
<dbReference type="Pfam" id="PF00072">
    <property type="entry name" value="Response_reg"/>
    <property type="match status" value="1"/>
</dbReference>
<feature type="domain" description="Response regulatory" evidence="13">
    <location>
        <begin position="932"/>
        <end position="1049"/>
    </location>
</feature>
<evidence type="ECO:0000256" key="7">
    <source>
        <dbReference type="ARBA" id="ARBA00022777"/>
    </source>
</evidence>
<keyword evidence="8" id="KW-0067">ATP-binding</keyword>
<feature type="domain" description="Histidine kinase" evidence="12">
    <location>
        <begin position="695"/>
        <end position="915"/>
    </location>
</feature>
<dbReference type="CDD" id="cd06225">
    <property type="entry name" value="HAMP"/>
    <property type="match status" value="1"/>
</dbReference>
<dbReference type="SMART" id="SM00091">
    <property type="entry name" value="PAS"/>
    <property type="match status" value="1"/>
</dbReference>
<dbReference type="Gene3D" id="1.10.287.130">
    <property type="match status" value="1"/>
</dbReference>
<dbReference type="SMART" id="SM00448">
    <property type="entry name" value="REC"/>
    <property type="match status" value="1"/>
</dbReference>
<dbReference type="PANTHER" id="PTHR43065:SF46">
    <property type="entry name" value="C4-DICARBOXYLATE TRANSPORT SENSOR PROTEIN DCTB"/>
    <property type="match status" value="1"/>
</dbReference>
<keyword evidence="6" id="KW-0547">Nucleotide-binding</keyword>
<evidence type="ECO:0000259" key="14">
    <source>
        <dbReference type="PROSITE" id="PS50112"/>
    </source>
</evidence>
<dbReference type="InterPro" id="IPR036890">
    <property type="entry name" value="HATPase_C_sf"/>
</dbReference>
<dbReference type="RefSeq" id="WP_092349075.1">
    <property type="nucleotide sequence ID" value="NZ_CZVW01000007.1"/>
</dbReference>
<evidence type="ECO:0000259" key="12">
    <source>
        <dbReference type="PROSITE" id="PS50109"/>
    </source>
</evidence>
<accession>A0A0P1MWY8</accession>
<keyword evidence="11" id="KW-0472">Membrane</keyword>
<evidence type="ECO:0000256" key="8">
    <source>
        <dbReference type="ARBA" id="ARBA00022840"/>
    </source>
</evidence>
<dbReference type="SUPFAM" id="SSF158472">
    <property type="entry name" value="HAMP domain-like"/>
    <property type="match status" value="1"/>
</dbReference>
<dbReference type="PROSITE" id="PS50885">
    <property type="entry name" value="HAMP"/>
    <property type="match status" value="1"/>
</dbReference>
<organism evidence="16 17">
    <name type="scientific">Candidatus Chryseopegocella kryptomonas</name>
    <dbReference type="NCBI Taxonomy" id="1633643"/>
    <lineage>
        <taxon>Bacteria</taxon>
        <taxon>Pseudomonadati</taxon>
        <taxon>Candidatus Kryptoniota</taxon>
        <taxon>Candidatus Chryseopegocella</taxon>
    </lineage>
</organism>
<evidence type="ECO:0000256" key="6">
    <source>
        <dbReference type="ARBA" id="ARBA00022741"/>
    </source>
</evidence>
<keyword evidence="11" id="KW-1133">Transmembrane helix</keyword>
<evidence type="ECO:0000256" key="3">
    <source>
        <dbReference type="ARBA" id="ARBA00012438"/>
    </source>
</evidence>
<dbReference type="InterPro" id="IPR005467">
    <property type="entry name" value="His_kinase_dom"/>
</dbReference>
<dbReference type="SUPFAM" id="SSF52172">
    <property type="entry name" value="CheY-like"/>
    <property type="match status" value="1"/>
</dbReference>
<feature type="modified residue" description="4-aspartylphosphate" evidence="10">
    <location>
        <position position="983"/>
    </location>
</feature>
<dbReference type="Gene3D" id="6.10.340.10">
    <property type="match status" value="1"/>
</dbReference>
<feature type="transmembrane region" description="Helical" evidence="11">
    <location>
        <begin position="6"/>
        <end position="24"/>
    </location>
</feature>
<dbReference type="CDD" id="cd00082">
    <property type="entry name" value="HisKA"/>
    <property type="match status" value="1"/>
</dbReference>
<dbReference type="SUPFAM" id="SSF47384">
    <property type="entry name" value="Homodimeric domain of signal transducing histidine kinase"/>
    <property type="match status" value="1"/>
</dbReference>
<dbReference type="PROSITE" id="PS50112">
    <property type="entry name" value="PAS"/>
    <property type="match status" value="1"/>
</dbReference>
<proteinExistence type="predicted"/>
<dbReference type="SUPFAM" id="SSF55781">
    <property type="entry name" value="GAF domain-like"/>
    <property type="match status" value="2"/>
</dbReference>
<dbReference type="Pfam" id="PF13185">
    <property type="entry name" value="GAF_2"/>
    <property type="match status" value="2"/>
</dbReference>
<dbReference type="InterPro" id="IPR000014">
    <property type="entry name" value="PAS"/>
</dbReference>
<dbReference type="OrthoDB" id="9813024at2"/>
<evidence type="ECO:0000256" key="11">
    <source>
        <dbReference type="SAM" id="Phobius"/>
    </source>
</evidence>
<keyword evidence="4 10" id="KW-0597">Phosphoprotein</keyword>
<dbReference type="SMART" id="SM00304">
    <property type="entry name" value="HAMP"/>
    <property type="match status" value="1"/>
</dbReference>
<dbReference type="PANTHER" id="PTHR43065">
    <property type="entry name" value="SENSOR HISTIDINE KINASE"/>
    <property type="match status" value="1"/>
</dbReference>
<dbReference type="PROSITE" id="PS50110">
    <property type="entry name" value="RESPONSE_REGULATORY"/>
    <property type="match status" value="1"/>
</dbReference>
<dbReference type="GO" id="GO:0005524">
    <property type="term" value="F:ATP binding"/>
    <property type="evidence" value="ECO:0007669"/>
    <property type="project" value="UniProtKB-KW"/>
</dbReference>
<feature type="domain" description="PAS" evidence="14">
    <location>
        <begin position="565"/>
        <end position="628"/>
    </location>
</feature>
<dbReference type="EMBL" id="CZVW01000007">
    <property type="protein sequence ID" value="CUT00542.1"/>
    <property type="molecule type" value="Genomic_DNA"/>
</dbReference>
<sequence length="1052" mass="118802">MSGKTIASLITLSMIFITAGLIYLNEHAVIRNFDAYVKDKIEVITSSLSHEINAHLTQGEIEKVIEFTRSYGKFPDVKLIAIFDSAGKLLCLIGDSNEIPNGEIATYKSEMLRYIPEKRIYEKVKPVYSQNGKIGTVFLKIEAVPYLEKIGTTNLFIFTAIAILVALGFVVMLTAFNRRVLKPISNVSGLMQDIGRGIYNVQLEVPRSSEIYEFAENFNQMVKLLDEKERRLERQKSQFKTIYEISRLGLEIKSIDEFFKNVVSLIRNEFKFLNVLYFSVDQSKKLRLTAVSGYLEDYLDETYTLEAGYGIAGSAILLGDVVVINDVSKSPQFIPLYDAPIASEIAIPIRKKGKIVGVLDISSEKTNAFTSEDVRIFKTIAETIAVILEKFDSTMENIKLLFKLETVYKLTRDLVLERDVDKIFENAVKLIYSVLGKKDLVVEIYERVGDLLVMRGIYGTLKESLPYEYAQSINDGLIGKAIRERKLIYIPDLILEPESKRYYKTTASEVVIPLIVKNEIIGAINCESETINAFDNVDLLVLQTIGDTLSIAIQNARMYHQIFESESKYRAIFENSSEAIFRIDESGKFADINPAFEKIFNFNLNDNVNFYDLFVSPDVAEKFKKEIQSKGQVKGFDAQLKNKSGNVLNVQISLKKSSVKSYYDGIIVDLTEYLKILDKVHEADKLRGLAQIAGGMAHEFNNVFAGILGSAQLIKSKVPKDERIHYWADIIERATIRGAELVKKLIGYARGGKFRISNLNLNELIIDALKKIQTAEGISIKTEFNPGIPDIAGDREQILQVLYDIILNGIEAMEKGGTLTIKTEFGWYSQNIVDDPEFKPGEYVKVSISDTGTGMSEETMKRIFEPFFTTKRSLGKSGLGLSMAYGVIKNHNGFIKVSSSFGKGSTFELFLPVERKKEEIIEPAEPAKTKLKILIIDDEEFLRMLLADLLHELGHDVIQAGDGVEGIKIYKEKKDEIDLVILDVIMPLMDGFETFKELKYLNKDVKVIFTSGFSPDKKVQDLMSEEKNVRYVQKPYQVEELEKTIKSLFAEG</sequence>
<keyword evidence="11" id="KW-0812">Transmembrane</keyword>
<dbReference type="InterPro" id="IPR029016">
    <property type="entry name" value="GAF-like_dom_sf"/>
</dbReference>
<name>A0A0P1MWY8_9BACT</name>
<dbReference type="SUPFAM" id="SSF55874">
    <property type="entry name" value="ATPase domain of HSP90 chaperone/DNA topoisomerase II/histidine kinase"/>
    <property type="match status" value="1"/>
</dbReference>
<dbReference type="InterPro" id="IPR001789">
    <property type="entry name" value="Sig_transdc_resp-reg_receiver"/>
</dbReference>
<dbReference type="InterPro" id="IPR013767">
    <property type="entry name" value="PAS_fold"/>
</dbReference>
<dbReference type="GO" id="GO:0000155">
    <property type="term" value="F:phosphorelay sensor kinase activity"/>
    <property type="evidence" value="ECO:0007669"/>
    <property type="project" value="InterPro"/>
</dbReference>
<dbReference type="InterPro" id="IPR036097">
    <property type="entry name" value="HisK_dim/P_sf"/>
</dbReference>
<keyword evidence="7" id="KW-0418">Kinase</keyword>
<dbReference type="InterPro" id="IPR004358">
    <property type="entry name" value="Sig_transdc_His_kin-like_C"/>
</dbReference>